<feature type="region of interest" description="Disordered" evidence="6">
    <location>
        <begin position="560"/>
        <end position="588"/>
    </location>
</feature>
<feature type="coiled-coil region" evidence="5">
    <location>
        <begin position="1313"/>
        <end position="1340"/>
    </location>
</feature>
<feature type="compositionally biased region" description="Low complexity" evidence="6">
    <location>
        <begin position="711"/>
        <end position="722"/>
    </location>
</feature>
<evidence type="ECO:0000259" key="7">
    <source>
        <dbReference type="Pfam" id="PF16755"/>
    </source>
</evidence>
<feature type="region of interest" description="Disordered" evidence="6">
    <location>
        <begin position="1446"/>
        <end position="1466"/>
    </location>
</feature>
<accession>A0A0N8H772</accession>
<feature type="compositionally biased region" description="Polar residues" evidence="6">
    <location>
        <begin position="817"/>
        <end position="842"/>
    </location>
</feature>
<evidence type="ECO:0000256" key="5">
    <source>
        <dbReference type="SAM" id="Coils"/>
    </source>
</evidence>
<evidence type="ECO:0000313" key="9">
    <source>
        <dbReference type="Proteomes" id="UP000050424"/>
    </source>
</evidence>
<dbReference type="InterPro" id="IPR039462">
    <property type="entry name" value="Nup159/Nup146_N"/>
</dbReference>
<feature type="compositionally biased region" description="Low complexity" evidence="6">
    <location>
        <begin position="900"/>
        <end position="911"/>
    </location>
</feature>
<keyword evidence="3" id="KW-0653">Protein transport</keyword>
<comment type="subcellular location">
    <subcellularLocation>
        <location evidence="1">Nucleus</location>
        <location evidence="1">Nuclear pore complex</location>
    </subcellularLocation>
</comment>
<name>A0A0N8H772_9HYPO</name>
<dbReference type="InterPro" id="IPR025574">
    <property type="entry name" value="Nucleoporin_FG_rpt"/>
</dbReference>
<feature type="domain" description="Nucleoporin Nup159/Nup146 N-terminal" evidence="7">
    <location>
        <begin position="78"/>
        <end position="448"/>
    </location>
</feature>
<dbReference type="Pfam" id="PF13634">
    <property type="entry name" value="Nucleoporin_FG"/>
    <property type="match status" value="2"/>
</dbReference>
<keyword evidence="3" id="KW-0906">Nuclear pore complex</keyword>
<reference evidence="8 9" key="1">
    <citation type="submission" date="2015-09" db="EMBL/GenBank/DDBJ databases">
        <title>Draft genome of a European isolate of the apple canker pathogen Neonectria ditissima.</title>
        <authorList>
            <person name="Gomez-Cortecero A."/>
            <person name="Harrison R.J."/>
            <person name="Armitage A.D."/>
        </authorList>
    </citation>
    <scope>NUCLEOTIDE SEQUENCE [LARGE SCALE GENOMIC DNA]</scope>
    <source>
        <strain evidence="8 9">R09/05</strain>
    </source>
</reference>
<organism evidence="8 9">
    <name type="scientific">Neonectria ditissima</name>
    <dbReference type="NCBI Taxonomy" id="78410"/>
    <lineage>
        <taxon>Eukaryota</taxon>
        <taxon>Fungi</taxon>
        <taxon>Dikarya</taxon>
        <taxon>Ascomycota</taxon>
        <taxon>Pezizomycotina</taxon>
        <taxon>Sordariomycetes</taxon>
        <taxon>Hypocreomycetidae</taxon>
        <taxon>Hypocreales</taxon>
        <taxon>Nectriaceae</taxon>
        <taxon>Neonectria</taxon>
    </lineage>
</organism>
<keyword evidence="9" id="KW-1185">Reference proteome</keyword>
<dbReference type="InterPro" id="IPR015943">
    <property type="entry name" value="WD40/YVTN_repeat-like_dom_sf"/>
</dbReference>
<feature type="compositionally biased region" description="Acidic residues" evidence="6">
    <location>
        <begin position="1026"/>
        <end position="1048"/>
    </location>
</feature>
<feature type="region of interest" description="Disordered" evidence="6">
    <location>
        <begin position="638"/>
        <end position="1174"/>
    </location>
</feature>
<evidence type="ECO:0000256" key="3">
    <source>
        <dbReference type="ARBA" id="ARBA00023132"/>
    </source>
</evidence>
<keyword evidence="5" id="KW-0175">Coiled coil</keyword>
<proteinExistence type="predicted"/>
<keyword evidence="2" id="KW-0813">Transport</keyword>
<dbReference type="EMBL" id="LKCW01000073">
    <property type="protein sequence ID" value="KPM40964.1"/>
    <property type="molecule type" value="Genomic_DNA"/>
</dbReference>
<feature type="compositionally biased region" description="Polar residues" evidence="6">
    <location>
        <begin position="852"/>
        <end position="862"/>
    </location>
</feature>
<dbReference type="GO" id="GO:0006606">
    <property type="term" value="P:protein import into nucleus"/>
    <property type="evidence" value="ECO:0007669"/>
    <property type="project" value="TreeGrafter"/>
</dbReference>
<dbReference type="Gene3D" id="2.130.10.10">
    <property type="entry name" value="YVTN repeat-like/Quinoprotein amine dehydrogenase"/>
    <property type="match status" value="1"/>
</dbReference>
<dbReference type="Pfam" id="PF16755">
    <property type="entry name" value="Beta-prop_NUP159_NUP214"/>
    <property type="match status" value="1"/>
</dbReference>
<feature type="compositionally biased region" description="Basic and acidic residues" evidence="6">
    <location>
        <begin position="692"/>
        <end position="706"/>
    </location>
</feature>
<feature type="compositionally biased region" description="Polar residues" evidence="6">
    <location>
        <begin position="732"/>
        <end position="741"/>
    </location>
</feature>
<protein>
    <submittedName>
        <fullName evidence="8">Nucleoporin</fullName>
    </submittedName>
</protein>
<evidence type="ECO:0000256" key="2">
    <source>
        <dbReference type="ARBA" id="ARBA00022448"/>
    </source>
</evidence>
<dbReference type="InterPro" id="IPR026054">
    <property type="entry name" value="Nucleoporin"/>
</dbReference>
<dbReference type="FunFam" id="2.130.10.10:FF:000645">
    <property type="entry name" value="Putative nuclear pore complex subunit Nup159"/>
    <property type="match status" value="1"/>
</dbReference>
<dbReference type="OrthoDB" id="248320at2759"/>
<evidence type="ECO:0000256" key="6">
    <source>
        <dbReference type="SAM" id="MobiDB-lite"/>
    </source>
</evidence>
<feature type="compositionally biased region" description="Low complexity" evidence="6">
    <location>
        <begin position="532"/>
        <end position="547"/>
    </location>
</feature>
<feature type="compositionally biased region" description="Low complexity" evidence="6">
    <location>
        <begin position="766"/>
        <end position="783"/>
    </location>
</feature>
<feature type="compositionally biased region" description="Polar residues" evidence="6">
    <location>
        <begin position="979"/>
        <end position="992"/>
    </location>
</feature>
<dbReference type="GO" id="GO:0006405">
    <property type="term" value="P:RNA export from nucleus"/>
    <property type="evidence" value="ECO:0007669"/>
    <property type="project" value="TreeGrafter"/>
</dbReference>
<evidence type="ECO:0000256" key="4">
    <source>
        <dbReference type="ARBA" id="ARBA00023242"/>
    </source>
</evidence>
<dbReference type="STRING" id="78410.A0A0N8H772"/>
<dbReference type="GO" id="GO:0005643">
    <property type="term" value="C:nuclear pore"/>
    <property type="evidence" value="ECO:0007669"/>
    <property type="project" value="UniProtKB-SubCell"/>
</dbReference>
<keyword evidence="4" id="KW-0539">Nucleus</keyword>
<dbReference type="GO" id="GO:0017056">
    <property type="term" value="F:structural constituent of nuclear pore"/>
    <property type="evidence" value="ECO:0007669"/>
    <property type="project" value="TreeGrafter"/>
</dbReference>
<dbReference type="SUPFAM" id="SSF117289">
    <property type="entry name" value="Nucleoporin domain"/>
    <property type="match status" value="1"/>
</dbReference>
<evidence type="ECO:0000256" key="1">
    <source>
        <dbReference type="ARBA" id="ARBA00004567"/>
    </source>
</evidence>
<dbReference type="Proteomes" id="UP000050424">
    <property type="component" value="Unassembled WGS sequence"/>
</dbReference>
<dbReference type="PANTHER" id="PTHR23193:SF23">
    <property type="entry name" value="NUCLEAR PORE COMPLEX PROTEIN NUP153"/>
    <property type="match status" value="1"/>
</dbReference>
<comment type="caution">
    <text evidence="8">The sequence shown here is derived from an EMBL/GenBank/DDBJ whole genome shotgun (WGS) entry which is preliminary data.</text>
</comment>
<feature type="compositionally biased region" description="Polar residues" evidence="6">
    <location>
        <begin position="642"/>
        <end position="669"/>
    </location>
</feature>
<evidence type="ECO:0000313" key="8">
    <source>
        <dbReference type="EMBL" id="KPM40964.1"/>
    </source>
</evidence>
<feature type="compositionally biased region" description="Polar residues" evidence="6">
    <location>
        <begin position="561"/>
        <end position="572"/>
    </location>
</feature>
<dbReference type="GO" id="GO:0008139">
    <property type="term" value="F:nuclear localization sequence binding"/>
    <property type="evidence" value="ECO:0007669"/>
    <property type="project" value="TreeGrafter"/>
</dbReference>
<dbReference type="PANTHER" id="PTHR23193">
    <property type="entry name" value="NUCLEAR PORE COMPLEX PROTEIN NUP"/>
    <property type="match status" value="1"/>
</dbReference>
<keyword evidence="3" id="KW-0811">Translocation</keyword>
<sequence length="1540" mass="161275">MAFSFGNSGNAMLGNAAGAGGLNIGPDLETIQTEVSLHFPSCLLGNHSDHHLVAQALGFLSIAGDAKVRLTTSWPSLPSSTASLLSIASRKGLVAAAGPDQVILATTESVRKAFEAPKDGDSDIRRFEPQLRIPMPMRVSQLYFTADENYLILSAESGGGLAVYEVQSLLQNSTNSAFELSTNGETLRALIPNPTPEKAELCAIVTTNGNLHMANLKERQISNPLKTQVSCVSWSSKGKQLCAGLADGTIHQMTPEGEAKAEIPKPPNMGDYHVSTLTWLENNLWLSIHTTNNETPPTSIYHIINRQPPSSFTFQKLTDPVEPFGSEKTPHHSILRLRDFPPAVQDLLIVSSTAATEMGVLSRSKAPLASDKPADSITGVFTTTEFLDDTKRPTLPMTDSMDDSTPVGVALDLSSKDKVYKPIPSDVELEESPGPLPGFWVLTHEGVLCSWWVVYNDSIKQGSAYPGLVAADGSGSASAPALAPAPAAAAPSASPFSNPGASAFGSAVNAPSAFGASSQLGQKASPWGGAGSTTSTPSTGGAAFGSSTFGAPTPAAPAFGQTSAIGFGQSSPLRAKQSPWGTPSTAAGAAPAFGKSGFASFAKNDNNQSAFGSAASTSSPSAAPSGGFAGFSSQSGFASVAKDSNSSSVFGSGNKPSVSAFGSSANTDTAFPAKQDNASGSVFGSTPFKLESSFKPDPSAKEDHAKTAVPSGSSLFGSSFSSALTDPANKPAISTPTSATNDEAMGTMDSGEETPQAKPKSSSLFPAQSSPESTTPTTTPAPSKFGLSTTPAPTTSVFGQPSKFPTSGSGLFGAKSETPSTSGGSLFGSQQSTPKPTGSVFGSTPKPGGSVFGSTPKQSSYTGIFGQKSEVPKPPQIKLEEGTPLPPDATSRSAFPVGHSSSSSAASNAPSQPQGATTASAKPDAAPLPPDFTRPTPAKTATDASEKGSPTEAPLPPDFVNVSKPVPESTAAENAPLPSDSSKPPTPAVSNSPLPPNPFEQKESNSPLPPNPFASLASNAPLPSDSDSDDESPDNTDDESDLEEDDGSEGSGIDVAKDLSPSTTGLAPTPGFTPQSSFGGIGGITPASIRPGQDASRPLFGEISRNAPMFPRPNATSPRSPSPLRSAVPNRVIRMDATRSVSAPGMASQILGPKKSQFGASIKSREPASPADDPFMVQHRKLKARQEAEETQPLVDEDDEEVQKILASEIEGTLSLDEFIAHSNVAPPAKESIPSQVEAVYRDINSMIDTLGLNSRTLKSFIKGHTDECKQGGRSKDELEIPDDWVLCEIDELGEVLDRELYPDLEDGRVRDLDDKLDACQELTREMHRLRAKQEDLKQIIVVRTDPEQATVTQSLPLSAEQATQQNELRREFTKFSKLLAETEEALTLLKTRIVTVSSASGKGKTNVPTVEAVLRTITKMTSMVEKRSGDIDVLENQLRKVHIGSTSREGSPMTPQGRRSVMFSPESTPVRNLRHSFAGSISLGASVRATPPRKKLSGFSREEKGDLMNKRTRRQAVLEKLKGSVEKRGANVWNMEDIE</sequence>
<feature type="compositionally biased region" description="Polar residues" evidence="6">
    <location>
        <begin position="786"/>
        <end position="809"/>
    </location>
</feature>
<feature type="region of interest" description="Disordered" evidence="6">
    <location>
        <begin position="518"/>
        <end position="547"/>
    </location>
</feature>
<feature type="compositionally biased region" description="Polar residues" evidence="6">
    <location>
        <begin position="1060"/>
        <end position="1078"/>
    </location>
</feature>
<gene>
    <name evidence="8" type="ORF">AK830_g5606</name>
</gene>
<keyword evidence="3" id="KW-0509">mRNA transport</keyword>